<name>A0A166MSB6_COLIC</name>
<feature type="compositionally biased region" description="Polar residues" evidence="1">
    <location>
        <begin position="1"/>
        <end position="16"/>
    </location>
</feature>
<keyword evidence="3" id="KW-1185">Reference proteome</keyword>
<sequence length="92" mass="9764">MSSTKAVNGSSISNNGAHEHLAEFETGPVHKTHGLSFHAATHVPGPAVGGFPGLGRRKDHALLIFCDPFGYRRNTTSLLVQLHGNGQTFNST</sequence>
<feature type="region of interest" description="Disordered" evidence="1">
    <location>
        <begin position="1"/>
        <end position="28"/>
    </location>
</feature>
<gene>
    <name evidence="2" type="ORF">CI238_07115</name>
</gene>
<dbReference type="EMBL" id="LFIW01002656">
    <property type="protein sequence ID" value="KZL64942.1"/>
    <property type="molecule type" value="Genomic_DNA"/>
</dbReference>
<evidence type="ECO:0000256" key="1">
    <source>
        <dbReference type="SAM" id="MobiDB-lite"/>
    </source>
</evidence>
<organism evidence="2 3">
    <name type="scientific">Colletotrichum incanum</name>
    <name type="common">Soybean anthracnose fungus</name>
    <dbReference type="NCBI Taxonomy" id="1573173"/>
    <lineage>
        <taxon>Eukaryota</taxon>
        <taxon>Fungi</taxon>
        <taxon>Dikarya</taxon>
        <taxon>Ascomycota</taxon>
        <taxon>Pezizomycotina</taxon>
        <taxon>Sordariomycetes</taxon>
        <taxon>Hypocreomycetidae</taxon>
        <taxon>Glomerellales</taxon>
        <taxon>Glomerellaceae</taxon>
        <taxon>Colletotrichum</taxon>
        <taxon>Colletotrichum spaethianum species complex</taxon>
    </lineage>
</organism>
<comment type="caution">
    <text evidence="2">The sequence shown here is derived from an EMBL/GenBank/DDBJ whole genome shotgun (WGS) entry which is preliminary data.</text>
</comment>
<accession>A0A166MSB6</accession>
<protein>
    <submittedName>
        <fullName evidence="2">Uncharacterized protein</fullName>
    </submittedName>
</protein>
<evidence type="ECO:0000313" key="2">
    <source>
        <dbReference type="EMBL" id="KZL64942.1"/>
    </source>
</evidence>
<reference evidence="2 3" key="1">
    <citation type="submission" date="2015-06" db="EMBL/GenBank/DDBJ databases">
        <title>Survival trade-offs in plant roots during colonization by closely related pathogenic and mutualistic fungi.</title>
        <authorList>
            <person name="Hacquard S."/>
            <person name="Kracher B."/>
            <person name="Hiruma K."/>
            <person name="Weinman A."/>
            <person name="Muench P."/>
            <person name="Garrido Oter R."/>
            <person name="Ver Loren van Themaat E."/>
            <person name="Dallerey J.-F."/>
            <person name="Damm U."/>
            <person name="Henrissat B."/>
            <person name="Lespinet O."/>
            <person name="Thon M."/>
            <person name="Kemen E."/>
            <person name="McHardy A.C."/>
            <person name="Schulze-Lefert P."/>
            <person name="O'Connell R.J."/>
        </authorList>
    </citation>
    <scope>NUCLEOTIDE SEQUENCE [LARGE SCALE GENOMIC DNA]</scope>
    <source>
        <strain evidence="2 3">MAFF 238704</strain>
    </source>
</reference>
<dbReference type="AlphaFoldDB" id="A0A166MSB6"/>
<dbReference type="Proteomes" id="UP000076584">
    <property type="component" value="Unassembled WGS sequence"/>
</dbReference>
<proteinExistence type="predicted"/>
<evidence type="ECO:0000313" key="3">
    <source>
        <dbReference type="Proteomes" id="UP000076584"/>
    </source>
</evidence>